<dbReference type="GO" id="GO:0017119">
    <property type="term" value="C:Golgi transport complex"/>
    <property type="evidence" value="ECO:0007669"/>
    <property type="project" value="InterPro"/>
</dbReference>
<organism evidence="8 9">
    <name type="scientific">Aristolochia fimbriata</name>
    <name type="common">White veined hardy Dutchman's pipe vine</name>
    <dbReference type="NCBI Taxonomy" id="158543"/>
    <lineage>
        <taxon>Eukaryota</taxon>
        <taxon>Viridiplantae</taxon>
        <taxon>Streptophyta</taxon>
        <taxon>Embryophyta</taxon>
        <taxon>Tracheophyta</taxon>
        <taxon>Spermatophyta</taxon>
        <taxon>Magnoliopsida</taxon>
        <taxon>Magnoliidae</taxon>
        <taxon>Piperales</taxon>
        <taxon>Aristolochiaceae</taxon>
        <taxon>Aristolochia</taxon>
    </lineage>
</organism>
<evidence type="ECO:0000256" key="2">
    <source>
        <dbReference type="ARBA" id="ARBA00006653"/>
    </source>
</evidence>
<evidence type="ECO:0000313" key="8">
    <source>
        <dbReference type="EMBL" id="KAG9448270.1"/>
    </source>
</evidence>
<dbReference type="Pfam" id="PF08700">
    <property type="entry name" value="VPS51_Exo84_N"/>
    <property type="match status" value="1"/>
</dbReference>
<comment type="caution">
    <text evidence="8">The sequence shown here is derived from an EMBL/GenBank/DDBJ whole genome shotgun (WGS) entry which is preliminary data.</text>
</comment>
<evidence type="ECO:0000256" key="7">
    <source>
        <dbReference type="ARBA" id="ARBA00023136"/>
    </source>
</evidence>
<evidence type="ECO:0000256" key="3">
    <source>
        <dbReference type="ARBA" id="ARBA00020978"/>
    </source>
</evidence>
<proteinExistence type="inferred from homology"/>
<gene>
    <name evidence="8" type="ORF">H6P81_014398</name>
</gene>
<evidence type="ECO:0000256" key="6">
    <source>
        <dbReference type="ARBA" id="ARBA00023034"/>
    </source>
</evidence>
<dbReference type="EMBL" id="JAINDJ010000005">
    <property type="protein sequence ID" value="KAG9448270.1"/>
    <property type="molecule type" value="Genomic_DNA"/>
</dbReference>
<comment type="similarity">
    <text evidence="2">Belongs to the COG1 family.</text>
</comment>
<keyword evidence="6" id="KW-0333">Golgi apparatus</keyword>
<dbReference type="AlphaFoldDB" id="A0AAV7EJI5"/>
<reference evidence="8 9" key="1">
    <citation type="submission" date="2021-07" db="EMBL/GenBank/DDBJ databases">
        <title>The Aristolochia fimbriata genome: insights into angiosperm evolution, floral development and chemical biosynthesis.</title>
        <authorList>
            <person name="Jiao Y."/>
        </authorList>
    </citation>
    <scope>NUCLEOTIDE SEQUENCE [LARGE SCALE GENOMIC DNA]</scope>
    <source>
        <strain evidence="8">IBCAS-2021</strain>
        <tissue evidence="8">Leaf</tissue>
    </source>
</reference>
<evidence type="ECO:0000256" key="5">
    <source>
        <dbReference type="ARBA" id="ARBA00022927"/>
    </source>
</evidence>
<dbReference type="GO" id="GO:0000139">
    <property type="term" value="C:Golgi membrane"/>
    <property type="evidence" value="ECO:0007669"/>
    <property type="project" value="UniProtKB-SubCell"/>
</dbReference>
<name>A0AAV7EJI5_ARIFI</name>
<keyword evidence="7" id="KW-0472">Membrane</keyword>
<protein>
    <recommendedName>
        <fullName evidence="3">Conserved oligomeric Golgi complex subunit 1</fullName>
    </recommendedName>
</protein>
<dbReference type="Proteomes" id="UP000825729">
    <property type="component" value="Unassembled WGS sequence"/>
</dbReference>
<keyword evidence="4" id="KW-0813">Transport</keyword>
<sequence length="1093" mass="122527">MRQPEEAPVSLRDAESLFRTKPIAEIRNVEANTKHQIAQKQEELRQLVGNRYRDLIDSADSILSMKSSSQSISQNFAQIDGAIRSLAPTHTPKLAPNHARARLYSIASRVKYLVDTTENIWGCLDESMFLEASGRYLRAKVVHHLINSSVDREFLSKFPLLKHQWQIVESFKSQISQRARERLMDQGPGIGVLAYADALSAVATIDELGPAQSLTLFLDSRRSWITQKLSATSAILDAKSVSEIFCNIVRIIQMTLGQVGELFLQVLNDMPLFYKTVLGSPPGSQLFGGIPNPEEEVRLWKSHREKLESVMVMLDPEFVAQTCSSWLNGCGSDIVRMINGKFLIDVIQSGEQLGLTEKLIRGTLDSREALEGSLEWLRSVFGSEIESPWNRICELVLRDDKDLWDGIFEEAFVKRMKEIIDLQFDNLNSTVNLNDAVLGIVGSPDEPTDFPSYLKKAFTASGAWFSEPNGKKGVLGTGFKPMVDETDFRSCLNAYLGPEVSQIKDLVDCRCESILEDLMCFLDSPKSLSRLKQLAPYLQEKCYHSISTLVKQLEDEVVHLSSALGNRREENTSQPPSLIVERSLFIGRLLFALRSHSSHIPLILGSPRSWLGTGTRNAVSTRSALISRQSTVMGFDSPVHNNGSRKQSSDNLRRQSSSAVAALFGVEDSASPKLEELSKALRDICVRAHNLWITWFTDELSVILQKDLLKDEALSATTPLRGWEETVIKQEQSSEGELEMKISLPSMPSLYIISFLFNACQEIHKVGGHVVDKFILQIFAFRLLEKVVGIYEEFISAFSTRAPPISEKGILQMMLDLKFTVDILSGGRDPSVSDVDLFVKEDTPKSSSAKSSYRRKMTQVQPNSARRDHAIALINTLSKNLDPIDWATYESHLWDNERQSYQRYAVIFGFLVQLNRMYTDIVQKLPSNTESNIMRCSTVPRFKYLPISAPVLSSRASTGSGLSSSSDDLSRSSWKAYSNGELSPQLGIEDTSSFGVATPLLKSFMTQVGSRFGESTFKLGSMLTDSQVGRLKDKSVMSSFVNLDGVIESEKITYVGELGRAIKLARWMHWVFEKPIRRQIPDMIKRHSFVVNE</sequence>
<dbReference type="PANTHER" id="PTHR31658">
    <property type="entry name" value="CONSERVED OLIGOMERIC GOLGI COMPLEX SUBUNIT 1"/>
    <property type="match status" value="1"/>
</dbReference>
<evidence type="ECO:0000313" key="9">
    <source>
        <dbReference type="Proteomes" id="UP000825729"/>
    </source>
</evidence>
<dbReference type="PANTHER" id="PTHR31658:SF0">
    <property type="entry name" value="CONSERVED OLIGOMERIC GOLGI COMPLEX SUBUNIT 1"/>
    <property type="match status" value="1"/>
</dbReference>
<dbReference type="GO" id="GO:0006891">
    <property type="term" value="P:intra-Golgi vesicle-mediated transport"/>
    <property type="evidence" value="ECO:0007669"/>
    <property type="project" value="InterPro"/>
</dbReference>
<accession>A0AAV7EJI5</accession>
<comment type="subcellular location">
    <subcellularLocation>
        <location evidence="1">Golgi apparatus membrane</location>
        <topology evidence="1">Peripheral membrane protein</topology>
    </subcellularLocation>
</comment>
<dbReference type="InterPro" id="IPR033370">
    <property type="entry name" value="COG1"/>
</dbReference>
<keyword evidence="9" id="KW-1185">Reference proteome</keyword>
<keyword evidence="5" id="KW-0653">Protein transport</keyword>
<evidence type="ECO:0000256" key="1">
    <source>
        <dbReference type="ARBA" id="ARBA00004395"/>
    </source>
</evidence>
<dbReference type="GO" id="GO:0015031">
    <property type="term" value="P:protein transport"/>
    <property type="evidence" value="ECO:0007669"/>
    <property type="project" value="UniProtKB-KW"/>
</dbReference>
<evidence type="ECO:0000256" key="4">
    <source>
        <dbReference type="ARBA" id="ARBA00022448"/>
    </source>
</evidence>